<feature type="transmembrane region" description="Helical" evidence="8">
    <location>
        <begin position="30"/>
        <end position="48"/>
    </location>
</feature>
<dbReference type="Pfam" id="PF06826">
    <property type="entry name" value="Asp-Al_Ex"/>
    <property type="match status" value="2"/>
</dbReference>
<dbReference type="GO" id="GO:0006813">
    <property type="term" value="P:potassium ion transport"/>
    <property type="evidence" value="ECO:0007669"/>
    <property type="project" value="InterPro"/>
</dbReference>
<feature type="transmembrane region" description="Helical" evidence="8">
    <location>
        <begin position="411"/>
        <end position="429"/>
    </location>
</feature>
<proteinExistence type="inferred from homology"/>
<keyword evidence="6 8" id="KW-1133">Transmembrane helix</keyword>
<gene>
    <name evidence="10" type="ORF">GA0111570_11281</name>
</gene>
<accession>A0A1G6HSY8</accession>
<feature type="transmembrane region" description="Helical" evidence="8">
    <location>
        <begin position="346"/>
        <end position="366"/>
    </location>
</feature>
<feature type="transmembrane region" description="Helical" evidence="8">
    <location>
        <begin position="441"/>
        <end position="459"/>
    </location>
</feature>
<dbReference type="GO" id="GO:0008324">
    <property type="term" value="F:monoatomic cation transmembrane transporter activity"/>
    <property type="evidence" value="ECO:0007669"/>
    <property type="project" value="InterPro"/>
</dbReference>
<protein>
    <submittedName>
        <fullName evidence="10">Putative transport protein</fullName>
    </submittedName>
</protein>
<dbReference type="GO" id="GO:0005886">
    <property type="term" value="C:plasma membrane"/>
    <property type="evidence" value="ECO:0007669"/>
    <property type="project" value="UniProtKB-SubCell"/>
</dbReference>
<dbReference type="RefSeq" id="WP_092613116.1">
    <property type="nucleotide sequence ID" value="NZ_FMYF01000012.1"/>
</dbReference>
<comment type="similarity">
    <text evidence="2">Belongs to the AAE transporter (TC 2.A.81) family.</text>
</comment>
<feature type="transmembrane region" description="Helical" evidence="8">
    <location>
        <begin position="55"/>
        <end position="77"/>
    </location>
</feature>
<dbReference type="NCBIfam" id="TIGR01625">
    <property type="entry name" value="YidE_YbjL_dupl"/>
    <property type="match status" value="2"/>
</dbReference>
<feature type="transmembrane region" description="Helical" evidence="8">
    <location>
        <begin position="471"/>
        <end position="487"/>
    </location>
</feature>
<keyword evidence="4" id="KW-1003">Cell membrane</keyword>
<name>A0A1G6HSY8_9ACTN</name>
<evidence type="ECO:0000256" key="3">
    <source>
        <dbReference type="ARBA" id="ARBA00022448"/>
    </source>
</evidence>
<evidence type="ECO:0000259" key="9">
    <source>
        <dbReference type="PROSITE" id="PS51202"/>
    </source>
</evidence>
<keyword evidence="11" id="KW-1185">Reference proteome</keyword>
<dbReference type="AlphaFoldDB" id="A0A1G6HSY8"/>
<dbReference type="InterPro" id="IPR036721">
    <property type="entry name" value="RCK_C_sf"/>
</dbReference>
<evidence type="ECO:0000313" key="11">
    <source>
        <dbReference type="Proteomes" id="UP000199086"/>
    </source>
</evidence>
<dbReference type="InterPro" id="IPR006512">
    <property type="entry name" value="YidE_YbjL"/>
</dbReference>
<dbReference type="InterPro" id="IPR050144">
    <property type="entry name" value="AAE_transporter"/>
</dbReference>
<reference evidence="10 11" key="1">
    <citation type="submission" date="2016-06" db="EMBL/GenBank/DDBJ databases">
        <authorList>
            <person name="Olsen C.W."/>
            <person name="Carey S."/>
            <person name="Hinshaw L."/>
            <person name="Karasin A.I."/>
        </authorList>
    </citation>
    <scope>NUCLEOTIDE SEQUENCE [LARGE SCALE GENOMIC DNA]</scope>
    <source>
        <strain evidence="10 11">LZ-22</strain>
    </source>
</reference>
<dbReference type="PANTHER" id="PTHR30445">
    <property type="entry name" value="K(+)_H(+) ANTIPORTER SUBUNIT KHTT"/>
    <property type="match status" value="1"/>
</dbReference>
<comment type="subcellular location">
    <subcellularLocation>
        <location evidence="1">Cell membrane</location>
        <topology evidence="1">Multi-pass membrane protein</topology>
    </subcellularLocation>
</comment>
<dbReference type="PROSITE" id="PS51202">
    <property type="entry name" value="RCK_C"/>
    <property type="match status" value="1"/>
</dbReference>
<feature type="transmembrane region" description="Helical" evidence="8">
    <location>
        <begin position="150"/>
        <end position="168"/>
    </location>
</feature>
<evidence type="ECO:0000256" key="6">
    <source>
        <dbReference type="ARBA" id="ARBA00022989"/>
    </source>
</evidence>
<dbReference type="Proteomes" id="UP000199086">
    <property type="component" value="Unassembled WGS sequence"/>
</dbReference>
<feature type="transmembrane region" description="Helical" evidence="8">
    <location>
        <begin position="89"/>
        <end position="108"/>
    </location>
</feature>
<sequence length="519" mass="53419">MLAVLASSPLLTIFLVVAFGALLGAVRFGPIRFGAAGALFVGLAVGALDPRLGQGLGLVQSLGLALFVYTVGLAAGTSFFRDLRTQGKMMGLAVVVLVLTAVAAIAVGRVLGLDVALQAGAFAGALTSTPALAAATAVTGSTTPAVGYSLGYPVGVIVTIVIVALTVGRRWPAAKDPAAGDPITATTLQVERAAMMRDIPGWSEQSVRFSYLARGDRQRVVVPGEELLPGDRVVVVGQPEAIDRAEAHLGHRIESHLADDRSIVAFRRFLVSDPSVAGRTIHELNVPDRFGGVITRVIRADSELLATDDVVLELGDRVVAVVPRGQMDAVSDYFGDSVRKISEFDALSIGVGMALGLLLGLVTVPLPGGNSFALGAAAGPLVVGLLLGRLERTGPLVWGLPHAANLTIRQLGLLLFLAAVGLSSGQAFASQAFSMTGLKVIGFATMIVLVAAVLFLAAVRLSGFSAQRSSGALAGLVGQPAILAYATSRSTDPRIDAGYAPLFALGMIVKILLITVLAS</sequence>
<evidence type="ECO:0000256" key="8">
    <source>
        <dbReference type="SAM" id="Phobius"/>
    </source>
</evidence>
<keyword evidence="3" id="KW-0813">Transport</keyword>
<organism evidence="10 11">
    <name type="scientific">Raineyella antarctica</name>
    <dbReference type="NCBI Taxonomy" id="1577474"/>
    <lineage>
        <taxon>Bacteria</taxon>
        <taxon>Bacillati</taxon>
        <taxon>Actinomycetota</taxon>
        <taxon>Actinomycetes</taxon>
        <taxon>Propionibacteriales</taxon>
        <taxon>Propionibacteriaceae</taxon>
        <taxon>Raineyella</taxon>
    </lineage>
</organism>
<keyword evidence="5 8" id="KW-0812">Transmembrane</keyword>
<evidence type="ECO:0000256" key="7">
    <source>
        <dbReference type="ARBA" id="ARBA00023136"/>
    </source>
</evidence>
<dbReference type="Gene3D" id="3.30.70.1450">
    <property type="entry name" value="Regulator of K+ conductance, C-terminal domain"/>
    <property type="match status" value="1"/>
</dbReference>
<dbReference type="PANTHER" id="PTHR30445:SF3">
    <property type="entry name" value="TRANSPORT PROTEIN YIDE-RELATED"/>
    <property type="match status" value="1"/>
</dbReference>
<dbReference type="SUPFAM" id="SSF116726">
    <property type="entry name" value="TrkA C-terminal domain-like"/>
    <property type="match status" value="2"/>
</dbReference>
<dbReference type="EMBL" id="FMYF01000012">
    <property type="protein sequence ID" value="SDB97268.1"/>
    <property type="molecule type" value="Genomic_DNA"/>
</dbReference>
<dbReference type="InterPro" id="IPR006037">
    <property type="entry name" value="RCK_C"/>
</dbReference>
<evidence type="ECO:0000256" key="5">
    <source>
        <dbReference type="ARBA" id="ARBA00022692"/>
    </source>
</evidence>
<dbReference type="STRING" id="1577474.GA0111570_11281"/>
<evidence type="ECO:0000256" key="4">
    <source>
        <dbReference type="ARBA" id="ARBA00022475"/>
    </source>
</evidence>
<evidence type="ECO:0000256" key="1">
    <source>
        <dbReference type="ARBA" id="ARBA00004651"/>
    </source>
</evidence>
<feature type="domain" description="RCK C-terminal" evidence="9">
    <location>
        <begin position="251"/>
        <end position="336"/>
    </location>
</feature>
<feature type="transmembrane region" description="Helical" evidence="8">
    <location>
        <begin position="372"/>
        <end position="390"/>
    </location>
</feature>
<dbReference type="OrthoDB" id="9155749at2"/>
<evidence type="ECO:0000313" key="10">
    <source>
        <dbReference type="EMBL" id="SDB97268.1"/>
    </source>
</evidence>
<feature type="transmembrane region" description="Helical" evidence="8">
    <location>
        <begin position="499"/>
        <end position="518"/>
    </location>
</feature>
<evidence type="ECO:0000256" key="2">
    <source>
        <dbReference type="ARBA" id="ARBA00009854"/>
    </source>
</evidence>
<dbReference type="Pfam" id="PF02080">
    <property type="entry name" value="TrkA_C"/>
    <property type="match status" value="1"/>
</dbReference>
<keyword evidence="7 8" id="KW-0472">Membrane</keyword>